<evidence type="ECO:0000313" key="2">
    <source>
        <dbReference type="Proteomes" id="UP000828390"/>
    </source>
</evidence>
<gene>
    <name evidence="1" type="ORF">DPMN_139484</name>
</gene>
<name>A0A9D4G611_DREPO</name>
<protein>
    <submittedName>
        <fullName evidence="1">Uncharacterized protein</fullName>
    </submittedName>
</protein>
<organism evidence="1 2">
    <name type="scientific">Dreissena polymorpha</name>
    <name type="common">Zebra mussel</name>
    <name type="synonym">Mytilus polymorpha</name>
    <dbReference type="NCBI Taxonomy" id="45954"/>
    <lineage>
        <taxon>Eukaryota</taxon>
        <taxon>Metazoa</taxon>
        <taxon>Spiralia</taxon>
        <taxon>Lophotrochozoa</taxon>
        <taxon>Mollusca</taxon>
        <taxon>Bivalvia</taxon>
        <taxon>Autobranchia</taxon>
        <taxon>Heteroconchia</taxon>
        <taxon>Euheterodonta</taxon>
        <taxon>Imparidentia</taxon>
        <taxon>Neoheterodontei</taxon>
        <taxon>Myida</taxon>
        <taxon>Dreissenoidea</taxon>
        <taxon>Dreissenidae</taxon>
        <taxon>Dreissena</taxon>
    </lineage>
</organism>
<dbReference type="EMBL" id="JAIWYP010000006">
    <property type="protein sequence ID" value="KAH3811081.1"/>
    <property type="molecule type" value="Genomic_DNA"/>
</dbReference>
<reference evidence="1" key="2">
    <citation type="submission" date="2020-11" db="EMBL/GenBank/DDBJ databases">
        <authorList>
            <person name="McCartney M.A."/>
            <person name="Auch B."/>
            <person name="Kono T."/>
            <person name="Mallez S."/>
            <person name="Becker A."/>
            <person name="Gohl D.M."/>
            <person name="Silverstein K.A.T."/>
            <person name="Koren S."/>
            <person name="Bechman K.B."/>
            <person name="Herman A."/>
            <person name="Abrahante J.E."/>
            <person name="Garbe J."/>
        </authorList>
    </citation>
    <scope>NUCLEOTIDE SEQUENCE</scope>
    <source>
        <strain evidence="1">Duluth1</strain>
        <tissue evidence="1">Whole animal</tissue>
    </source>
</reference>
<reference evidence="1" key="1">
    <citation type="journal article" date="2019" name="bioRxiv">
        <title>The Genome of the Zebra Mussel, Dreissena polymorpha: A Resource for Invasive Species Research.</title>
        <authorList>
            <person name="McCartney M.A."/>
            <person name="Auch B."/>
            <person name="Kono T."/>
            <person name="Mallez S."/>
            <person name="Zhang Y."/>
            <person name="Obille A."/>
            <person name="Becker A."/>
            <person name="Abrahante J.E."/>
            <person name="Garbe J."/>
            <person name="Badalamenti J.P."/>
            <person name="Herman A."/>
            <person name="Mangelson H."/>
            <person name="Liachko I."/>
            <person name="Sullivan S."/>
            <person name="Sone E.D."/>
            <person name="Koren S."/>
            <person name="Silverstein K.A.T."/>
            <person name="Beckman K.B."/>
            <person name="Gohl D.M."/>
        </authorList>
    </citation>
    <scope>NUCLEOTIDE SEQUENCE</scope>
    <source>
        <strain evidence="1">Duluth1</strain>
        <tissue evidence="1">Whole animal</tissue>
    </source>
</reference>
<accession>A0A9D4G611</accession>
<sequence length="103" mass="11201">MRAGWLAGGLAGWLAGWRNKLEHHSVNRSQKLEYCISFCMKLKNSTPAGPYPGFFDWGAQPGRCTVGPCTREKNAVGLSFKKIIVRQPAGGAQAPGPMAWVRA</sequence>
<evidence type="ECO:0000313" key="1">
    <source>
        <dbReference type="EMBL" id="KAH3811081.1"/>
    </source>
</evidence>
<keyword evidence="2" id="KW-1185">Reference proteome</keyword>
<proteinExistence type="predicted"/>
<dbReference type="AlphaFoldDB" id="A0A9D4G611"/>
<dbReference type="Proteomes" id="UP000828390">
    <property type="component" value="Unassembled WGS sequence"/>
</dbReference>
<comment type="caution">
    <text evidence="1">The sequence shown here is derived from an EMBL/GenBank/DDBJ whole genome shotgun (WGS) entry which is preliminary data.</text>
</comment>